<feature type="compositionally biased region" description="Polar residues" evidence="1">
    <location>
        <begin position="1"/>
        <end position="10"/>
    </location>
</feature>
<proteinExistence type="predicted"/>
<dbReference type="EMBL" id="VFPT01000001">
    <property type="protein sequence ID" value="TQM93084.1"/>
    <property type="molecule type" value="Genomic_DNA"/>
</dbReference>
<reference evidence="2 3" key="1">
    <citation type="submission" date="2019-06" db="EMBL/GenBank/DDBJ databases">
        <title>Genomic Encyclopedia of Archaeal and Bacterial Type Strains, Phase II (KMG-II): from individual species to whole genera.</title>
        <authorList>
            <person name="Goeker M."/>
        </authorList>
    </citation>
    <scope>NUCLEOTIDE SEQUENCE [LARGE SCALE GENOMIC DNA]</scope>
    <source>
        <strain evidence="2 3">DSM 18423</strain>
    </source>
</reference>
<organism evidence="2 3">
    <name type="scientific">Roseinatronobacter monicus</name>
    <dbReference type="NCBI Taxonomy" id="393481"/>
    <lineage>
        <taxon>Bacteria</taxon>
        <taxon>Pseudomonadati</taxon>
        <taxon>Pseudomonadota</taxon>
        <taxon>Alphaproteobacteria</taxon>
        <taxon>Rhodobacterales</taxon>
        <taxon>Paracoccaceae</taxon>
        <taxon>Roseinatronobacter</taxon>
    </lineage>
</organism>
<accession>A0A543KDH0</accession>
<evidence type="ECO:0000313" key="2">
    <source>
        <dbReference type="EMBL" id="TQM93084.1"/>
    </source>
</evidence>
<protein>
    <submittedName>
        <fullName evidence="2">Uncharacterized protein</fullName>
    </submittedName>
</protein>
<evidence type="ECO:0000256" key="1">
    <source>
        <dbReference type="SAM" id="MobiDB-lite"/>
    </source>
</evidence>
<gene>
    <name evidence="2" type="ORF">BD293_1709</name>
</gene>
<dbReference type="AlphaFoldDB" id="A0A543KDH0"/>
<comment type="caution">
    <text evidence="2">The sequence shown here is derived from an EMBL/GenBank/DDBJ whole genome shotgun (WGS) entry which is preliminary data.</text>
</comment>
<keyword evidence="3" id="KW-1185">Reference proteome</keyword>
<sequence length="51" mass="5691">MRNFTASRAESGTDAAPPRPTLQPRADTRFAKARDTASEVRAIRFTDWALI</sequence>
<name>A0A543KDH0_9RHOB</name>
<feature type="region of interest" description="Disordered" evidence="1">
    <location>
        <begin position="1"/>
        <end position="33"/>
    </location>
</feature>
<dbReference type="RefSeq" id="WP_170207087.1">
    <property type="nucleotide sequence ID" value="NZ_VFPT01000001.1"/>
</dbReference>
<evidence type="ECO:0000313" key="3">
    <source>
        <dbReference type="Proteomes" id="UP000320582"/>
    </source>
</evidence>
<dbReference type="Proteomes" id="UP000320582">
    <property type="component" value="Unassembled WGS sequence"/>
</dbReference>